<dbReference type="NCBIfam" id="TIGR00644">
    <property type="entry name" value="recJ"/>
    <property type="match status" value="1"/>
</dbReference>
<dbReference type="InterPro" id="IPR041122">
    <property type="entry name" value="RecJ_OB"/>
</dbReference>
<evidence type="ECO:0000256" key="2">
    <source>
        <dbReference type="ARBA" id="ARBA00019841"/>
    </source>
</evidence>
<evidence type="ECO:0000256" key="3">
    <source>
        <dbReference type="ARBA" id="ARBA00022722"/>
    </source>
</evidence>
<dbReference type="SUPFAM" id="SSF64182">
    <property type="entry name" value="DHH phosphoesterases"/>
    <property type="match status" value="1"/>
</dbReference>
<dbReference type="InterPro" id="IPR038763">
    <property type="entry name" value="DHH_sf"/>
</dbReference>
<dbReference type="AlphaFoldDB" id="A0A3D9L5N0"/>
<feature type="domain" description="DDH" evidence="6">
    <location>
        <begin position="80"/>
        <end position="227"/>
    </location>
</feature>
<gene>
    <name evidence="9" type="ORF">C7460_10535</name>
</gene>
<dbReference type="InterPro" id="IPR001667">
    <property type="entry name" value="DDH_dom"/>
</dbReference>
<evidence type="ECO:0000256" key="1">
    <source>
        <dbReference type="ARBA" id="ARBA00005915"/>
    </source>
</evidence>
<evidence type="ECO:0000313" key="9">
    <source>
        <dbReference type="EMBL" id="REE00414.1"/>
    </source>
</evidence>
<dbReference type="GO" id="GO:0006281">
    <property type="term" value="P:DNA repair"/>
    <property type="evidence" value="ECO:0007669"/>
    <property type="project" value="InterPro"/>
</dbReference>
<sequence>MEKRWVLRDIPNKEKLDELSRSLNINKQLATLLLQRGVSTFDEAKTFFRPSLDHLHDPFLMLDMDRAVNRLCEAIFSNEKILIYGDYDVDGTTSVSLMYGFLKAFSDQLVYYIPDRYTEGYGISTKGIEHAHAQGIQLIISLDCGIRAVDKAALAKSYGIDLIICDHHLPGEELPDAYAILDPKRPGDNYPFKELSGCGVGFKLLQGFCEQNSIDQEQLFVHLDLVCVSIASDIVPIVGENRVLAYYGLKKLNHSPCPGLKALIDVSSLRGELDITSIVFYLGPRINATGRLTHAHDSVKLLTAEDASETEVFAQVLHAKNAQRKDFDKTITEEALEMVSTNTEMKDARSTVLFKNDWHKGVIGIVASRCIEKYYRPTIILTESEQKATGSARSVEGFDIHAAISQCEDLLLQFGGHTHAAGLTLPLENVPAFQQKFEEVVATTISPELLVPRLEVDLEVALSFANYKNYMILKQMAPFGPQNLTPVLVARKVKLKSPPRVIKETHLKMDLCEDGNDFTYPAIGFGLAEKLPVIQSSEYFDVAFQLEENEYRGHKSLQLNIKDVKIA</sequence>
<keyword evidence="3" id="KW-0540">Nuclease</keyword>
<organism evidence="9 10">
    <name type="scientific">Marinoscillum furvescens DSM 4134</name>
    <dbReference type="NCBI Taxonomy" id="1122208"/>
    <lineage>
        <taxon>Bacteria</taxon>
        <taxon>Pseudomonadati</taxon>
        <taxon>Bacteroidota</taxon>
        <taxon>Cytophagia</taxon>
        <taxon>Cytophagales</taxon>
        <taxon>Reichenbachiellaceae</taxon>
        <taxon>Marinoscillum</taxon>
    </lineage>
</organism>
<keyword evidence="4" id="KW-0378">Hydrolase</keyword>
<keyword evidence="10" id="KW-1185">Reference proteome</keyword>
<reference evidence="9 10" key="1">
    <citation type="submission" date="2018-07" db="EMBL/GenBank/DDBJ databases">
        <title>Genomic Encyclopedia of Type Strains, Phase IV (KMG-IV): sequencing the most valuable type-strain genomes for metagenomic binning, comparative biology and taxonomic classification.</title>
        <authorList>
            <person name="Goeker M."/>
        </authorList>
    </citation>
    <scope>NUCLEOTIDE SEQUENCE [LARGE SCALE GENOMIC DNA]</scope>
    <source>
        <strain evidence="9 10">DSM 4134</strain>
    </source>
</reference>
<protein>
    <recommendedName>
        <fullName evidence="2">Single-stranded-DNA-specific exonuclease RecJ</fullName>
    </recommendedName>
</protein>
<name>A0A3D9L5N0_MARFU</name>
<dbReference type="GO" id="GO:0006310">
    <property type="term" value="P:DNA recombination"/>
    <property type="evidence" value="ECO:0007669"/>
    <property type="project" value="InterPro"/>
</dbReference>
<feature type="domain" description="DHHA1" evidence="7">
    <location>
        <begin position="352"/>
        <end position="442"/>
    </location>
</feature>
<dbReference type="Proteomes" id="UP000256779">
    <property type="component" value="Unassembled WGS sequence"/>
</dbReference>
<dbReference type="GO" id="GO:0003676">
    <property type="term" value="F:nucleic acid binding"/>
    <property type="evidence" value="ECO:0007669"/>
    <property type="project" value="InterPro"/>
</dbReference>
<evidence type="ECO:0000259" key="8">
    <source>
        <dbReference type="Pfam" id="PF17768"/>
    </source>
</evidence>
<dbReference type="EMBL" id="QREG01000005">
    <property type="protein sequence ID" value="REE00414.1"/>
    <property type="molecule type" value="Genomic_DNA"/>
</dbReference>
<dbReference type="Gene3D" id="3.10.310.30">
    <property type="match status" value="1"/>
</dbReference>
<accession>A0A3D9L5N0</accession>
<comment type="similarity">
    <text evidence="1">Belongs to the RecJ family.</text>
</comment>
<evidence type="ECO:0000313" key="10">
    <source>
        <dbReference type="Proteomes" id="UP000256779"/>
    </source>
</evidence>
<dbReference type="PANTHER" id="PTHR30255">
    <property type="entry name" value="SINGLE-STRANDED-DNA-SPECIFIC EXONUCLEASE RECJ"/>
    <property type="match status" value="1"/>
</dbReference>
<evidence type="ECO:0000259" key="6">
    <source>
        <dbReference type="Pfam" id="PF01368"/>
    </source>
</evidence>
<evidence type="ECO:0000256" key="4">
    <source>
        <dbReference type="ARBA" id="ARBA00022801"/>
    </source>
</evidence>
<dbReference type="RefSeq" id="WP_115867421.1">
    <property type="nucleotide sequence ID" value="NZ_QREG01000005.1"/>
</dbReference>
<dbReference type="InterPro" id="IPR004610">
    <property type="entry name" value="RecJ"/>
</dbReference>
<evidence type="ECO:0000256" key="5">
    <source>
        <dbReference type="ARBA" id="ARBA00022839"/>
    </source>
</evidence>
<dbReference type="PANTHER" id="PTHR30255:SF2">
    <property type="entry name" value="SINGLE-STRANDED-DNA-SPECIFIC EXONUCLEASE RECJ"/>
    <property type="match status" value="1"/>
</dbReference>
<dbReference type="OrthoDB" id="9809852at2"/>
<dbReference type="InterPro" id="IPR051673">
    <property type="entry name" value="SSDNA_exonuclease_RecJ"/>
</dbReference>
<evidence type="ECO:0000259" key="7">
    <source>
        <dbReference type="Pfam" id="PF02272"/>
    </source>
</evidence>
<feature type="domain" description="RecJ OB" evidence="8">
    <location>
        <begin position="456"/>
        <end position="563"/>
    </location>
</feature>
<proteinExistence type="inferred from homology"/>
<comment type="caution">
    <text evidence="9">The sequence shown here is derived from an EMBL/GenBank/DDBJ whole genome shotgun (WGS) entry which is preliminary data.</text>
</comment>
<dbReference type="Pfam" id="PF02272">
    <property type="entry name" value="DHHA1"/>
    <property type="match status" value="1"/>
</dbReference>
<dbReference type="InterPro" id="IPR003156">
    <property type="entry name" value="DHHA1_dom"/>
</dbReference>
<dbReference type="GO" id="GO:0008409">
    <property type="term" value="F:5'-3' exonuclease activity"/>
    <property type="evidence" value="ECO:0007669"/>
    <property type="project" value="InterPro"/>
</dbReference>
<dbReference type="Pfam" id="PF17768">
    <property type="entry name" value="RecJ_OB"/>
    <property type="match status" value="1"/>
</dbReference>
<dbReference type="Pfam" id="PF01368">
    <property type="entry name" value="DHH"/>
    <property type="match status" value="1"/>
</dbReference>
<dbReference type="Gene3D" id="3.90.1640.30">
    <property type="match status" value="1"/>
</dbReference>
<keyword evidence="5 9" id="KW-0269">Exonuclease</keyword>